<dbReference type="GO" id="GO:0043856">
    <property type="term" value="F:anti-sigma factor antagonist activity"/>
    <property type="evidence" value="ECO:0007669"/>
    <property type="project" value="TreeGrafter"/>
</dbReference>
<dbReference type="PROSITE" id="PS50801">
    <property type="entry name" value="STAS"/>
    <property type="match status" value="1"/>
</dbReference>
<comment type="caution">
    <text evidence="2">The sequence shown here is derived from an EMBL/GenBank/DDBJ whole genome shotgun (WGS) entry which is preliminary data.</text>
</comment>
<evidence type="ECO:0000259" key="1">
    <source>
        <dbReference type="PROSITE" id="PS50801"/>
    </source>
</evidence>
<dbReference type="PANTHER" id="PTHR33495">
    <property type="entry name" value="ANTI-SIGMA FACTOR ANTAGONIST TM_1081-RELATED-RELATED"/>
    <property type="match status" value="1"/>
</dbReference>
<evidence type="ECO:0000313" key="2">
    <source>
        <dbReference type="EMBL" id="OGG24609.1"/>
    </source>
</evidence>
<sequence length="122" mass="13267">MTIKEAPPGLLPNPYDKGYTLIEPVVKAEVVVSSSEQLRAGIKADIKTLKDQKKPLKVILDLSEIEFIAPMGIRALIAEQNELKKNKGEIVLANVPKRVAGALDFMGVAQNFKTITLGTPKT</sequence>
<name>A0A1F6AIS5_9BACT</name>
<dbReference type="CDD" id="cd07043">
    <property type="entry name" value="STAS_anti-anti-sigma_factors"/>
    <property type="match status" value="1"/>
</dbReference>
<reference evidence="2 3" key="1">
    <citation type="journal article" date="2016" name="Nat. Commun.">
        <title>Thousands of microbial genomes shed light on interconnected biogeochemical processes in an aquifer system.</title>
        <authorList>
            <person name="Anantharaman K."/>
            <person name="Brown C.T."/>
            <person name="Hug L.A."/>
            <person name="Sharon I."/>
            <person name="Castelle C.J."/>
            <person name="Probst A.J."/>
            <person name="Thomas B.C."/>
            <person name="Singh A."/>
            <person name="Wilkins M.J."/>
            <person name="Karaoz U."/>
            <person name="Brodie E.L."/>
            <person name="Williams K.H."/>
            <person name="Hubbard S.S."/>
            <person name="Banfield J.F."/>
        </authorList>
    </citation>
    <scope>NUCLEOTIDE SEQUENCE [LARGE SCALE GENOMIC DNA]</scope>
</reference>
<dbReference type="InterPro" id="IPR036513">
    <property type="entry name" value="STAS_dom_sf"/>
</dbReference>
<dbReference type="PANTHER" id="PTHR33495:SF2">
    <property type="entry name" value="ANTI-SIGMA FACTOR ANTAGONIST TM_1081-RELATED"/>
    <property type="match status" value="1"/>
</dbReference>
<dbReference type="Gene3D" id="3.30.750.24">
    <property type="entry name" value="STAS domain"/>
    <property type="match status" value="1"/>
</dbReference>
<feature type="domain" description="STAS" evidence="1">
    <location>
        <begin position="26"/>
        <end position="122"/>
    </location>
</feature>
<dbReference type="Proteomes" id="UP000178759">
    <property type="component" value="Unassembled WGS sequence"/>
</dbReference>
<dbReference type="AlphaFoldDB" id="A0A1F6AIS5"/>
<accession>A0A1F6AIS5</accession>
<evidence type="ECO:0000313" key="3">
    <source>
        <dbReference type="Proteomes" id="UP000178759"/>
    </source>
</evidence>
<organism evidence="2 3">
    <name type="scientific">Candidatus Gottesmanbacteria bacterium RIFCSPLOWO2_01_FULL_43_11b</name>
    <dbReference type="NCBI Taxonomy" id="1798392"/>
    <lineage>
        <taxon>Bacteria</taxon>
        <taxon>Candidatus Gottesmaniibacteriota</taxon>
    </lineage>
</organism>
<dbReference type="SUPFAM" id="SSF52091">
    <property type="entry name" value="SpoIIaa-like"/>
    <property type="match status" value="1"/>
</dbReference>
<protein>
    <recommendedName>
        <fullName evidence="1">STAS domain-containing protein</fullName>
    </recommendedName>
</protein>
<dbReference type="STRING" id="1798392.A3A79_05520"/>
<dbReference type="Pfam" id="PF01740">
    <property type="entry name" value="STAS"/>
    <property type="match status" value="1"/>
</dbReference>
<proteinExistence type="predicted"/>
<gene>
    <name evidence="2" type="ORF">A3A79_05520</name>
</gene>
<dbReference type="InterPro" id="IPR002645">
    <property type="entry name" value="STAS_dom"/>
</dbReference>
<dbReference type="EMBL" id="MFJV01000001">
    <property type="protein sequence ID" value="OGG24609.1"/>
    <property type="molecule type" value="Genomic_DNA"/>
</dbReference>